<keyword evidence="10 11" id="KW-0119">Carbohydrate metabolism</keyword>
<dbReference type="GO" id="GO:0004750">
    <property type="term" value="F:D-ribulose-phosphate 3-epimerase activity"/>
    <property type="evidence" value="ECO:0007669"/>
    <property type="project" value="UniProtKB-UniRule"/>
</dbReference>
<feature type="binding site" evidence="10 13">
    <location>
        <position position="34"/>
    </location>
    <ligand>
        <name>a divalent metal cation</name>
        <dbReference type="ChEBI" id="CHEBI:60240"/>
    </ligand>
</feature>
<feature type="binding site" evidence="10 13">
    <location>
        <position position="67"/>
    </location>
    <ligand>
        <name>a divalent metal cation</name>
        <dbReference type="ChEBI" id="CHEBI:60240"/>
    </ligand>
</feature>
<organism evidence="15 16">
    <name type="scientific">Liquorilactobacillus hordei DSM 19519</name>
    <dbReference type="NCBI Taxonomy" id="1423759"/>
    <lineage>
        <taxon>Bacteria</taxon>
        <taxon>Bacillati</taxon>
        <taxon>Bacillota</taxon>
        <taxon>Bacilli</taxon>
        <taxon>Lactobacillales</taxon>
        <taxon>Lactobacillaceae</taxon>
        <taxon>Liquorilactobacillus</taxon>
    </lineage>
</organism>
<comment type="pathway">
    <text evidence="10">Carbohydrate degradation.</text>
</comment>
<evidence type="ECO:0000313" key="16">
    <source>
        <dbReference type="Proteomes" id="UP000051448"/>
    </source>
</evidence>
<evidence type="ECO:0000256" key="8">
    <source>
        <dbReference type="ARBA" id="ARBA00022723"/>
    </source>
</evidence>
<comment type="catalytic activity">
    <reaction evidence="1 10 11">
        <text>D-ribulose 5-phosphate = D-xylulose 5-phosphate</text>
        <dbReference type="Rhea" id="RHEA:13677"/>
        <dbReference type="ChEBI" id="CHEBI:57737"/>
        <dbReference type="ChEBI" id="CHEBI:58121"/>
        <dbReference type="EC" id="5.1.3.1"/>
    </reaction>
</comment>
<feature type="active site" description="Proton donor" evidence="10 12">
    <location>
        <position position="176"/>
    </location>
</feature>
<reference evidence="15 16" key="1">
    <citation type="journal article" date="2015" name="Genome Announc.">
        <title>Expanding the biotechnology potential of lactobacilli through comparative genomics of 213 strains and associated genera.</title>
        <authorList>
            <person name="Sun Z."/>
            <person name="Harris H.M."/>
            <person name="McCann A."/>
            <person name="Guo C."/>
            <person name="Argimon S."/>
            <person name="Zhang W."/>
            <person name="Yang X."/>
            <person name="Jeffery I.B."/>
            <person name="Cooney J.C."/>
            <person name="Kagawa T.F."/>
            <person name="Liu W."/>
            <person name="Song Y."/>
            <person name="Salvetti E."/>
            <person name="Wrobel A."/>
            <person name="Rasinkangas P."/>
            <person name="Parkhill J."/>
            <person name="Rea M.C."/>
            <person name="O'Sullivan O."/>
            <person name="Ritari J."/>
            <person name="Douillard F.P."/>
            <person name="Paul Ross R."/>
            <person name="Yang R."/>
            <person name="Briner A.E."/>
            <person name="Felis G.E."/>
            <person name="de Vos W.M."/>
            <person name="Barrangou R."/>
            <person name="Klaenhammer T.R."/>
            <person name="Caufield P.W."/>
            <person name="Cui Y."/>
            <person name="Zhang H."/>
            <person name="O'Toole P.W."/>
        </authorList>
    </citation>
    <scope>NUCLEOTIDE SEQUENCE [LARGE SCALE GENOMIC DNA]</scope>
    <source>
        <strain evidence="15 16">DSM 19519</strain>
    </source>
</reference>
<feature type="binding site" evidence="10 14">
    <location>
        <position position="67"/>
    </location>
    <ligand>
        <name>substrate</name>
    </ligand>
</feature>
<dbReference type="STRING" id="1423759.FC92_GL001675"/>
<evidence type="ECO:0000256" key="2">
    <source>
        <dbReference type="ARBA" id="ARBA00001936"/>
    </source>
</evidence>
<comment type="caution">
    <text evidence="15">The sequence shown here is derived from an EMBL/GenBank/DDBJ whole genome shotgun (WGS) entry which is preliminary data.</text>
</comment>
<keyword evidence="13" id="KW-0170">Cobalt</keyword>
<keyword evidence="9 10" id="KW-0413">Isomerase</keyword>
<dbReference type="PIRSF" id="PIRSF001461">
    <property type="entry name" value="RPE"/>
    <property type="match status" value="1"/>
</dbReference>
<evidence type="ECO:0000256" key="5">
    <source>
        <dbReference type="ARBA" id="ARBA00001954"/>
    </source>
</evidence>
<gene>
    <name evidence="10" type="primary">rpe</name>
    <name evidence="15" type="ORF">FC92_GL001675</name>
</gene>
<dbReference type="InterPro" id="IPR000056">
    <property type="entry name" value="Ribul_P_3_epim-like"/>
</dbReference>
<dbReference type="PANTHER" id="PTHR11749">
    <property type="entry name" value="RIBULOSE-5-PHOSPHATE-3-EPIMERASE"/>
    <property type="match status" value="1"/>
</dbReference>
<dbReference type="SUPFAM" id="SSF51366">
    <property type="entry name" value="Ribulose-phoshate binding barrel"/>
    <property type="match status" value="1"/>
</dbReference>
<dbReference type="PROSITE" id="PS01085">
    <property type="entry name" value="RIBUL_P_3_EPIMER_1"/>
    <property type="match status" value="1"/>
</dbReference>
<feature type="binding site" evidence="10 14">
    <location>
        <position position="9"/>
    </location>
    <ligand>
        <name>substrate</name>
    </ligand>
</feature>
<comment type="cofactor">
    <cofactor evidence="10 13">
        <name>a divalent metal cation</name>
        <dbReference type="ChEBI" id="CHEBI:60240"/>
    </cofactor>
    <text evidence="10 13">Binds 1 divalent metal cation per subunit.</text>
</comment>
<dbReference type="HAMAP" id="MF_02227">
    <property type="entry name" value="RPE"/>
    <property type="match status" value="1"/>
</dbReference>
<dbReference type="InterPro" id="IPR011060">
    <property type="entry name" value="RibuloseP-bd_barrel"/>
</dbReference>
<evidence type="ECO:0000313" key="15">
    <source>
        <dbReference type="EMBL" id="KRL07727.1"/>
    </source>
</evidence>
<protein>
    <recommendedName>
        <fullName evidence="7 10">Ribulose-phosphate 3-epimerase</fullName>
        <ecNumber evidence="7 10">5.1.3.1</ecNumber>
    </recommendedName>
</protein>
<dbReference type="PROSITE" id="PS01086">
    <property type="entry name" value="RIBUL_P_3_EPIMER_2"/>
    <property type="match status" value="1"/>
</dbReference>
<comment type="function">
    <text evidence="10">Catalyzes the reversible epimerization of D-ribulose 5-phosphate to D-xylulose 5-phosphate.</text>
</comment>
<comment type="cofactor">
    <cofactor evidence="4">
        <name>Zn(2+)</name>
        <dbReference type="ChEBI" id="CHEBI:29105"/>
    </cofactor>
</comment>
<dbReference type="CDD" id="cd00429">
    <property type="entry name" value="RPE"/>
    <property type="match status" value="1"/>
</dbReference>
<feature type="binding site" evidence="10 14">
    <location>
        <begin position="198"/>
        <end position="199"/>
    </location>
    <ligand>
        <name>substrate</name>
    </ligand>
</feature>
<accession>A0A0R1MI81</accession>
<evidence type="ECO:0000256" key="6">
    <source>
        <dbReference type="ARBA" id="ARBA00009541"/>
    </source>
</evidence>
<feature type="active site" description="Proton acceptor" evidence="10 12">
    <location>
        <position position="36"/>
    </location>
</feature>
<sequence>MSGMKIAPSILSADFANLQKDVEITAQAGAEYLHIDIMDGHFVPNLSFGEPILKALRPHSKQIFDCHLMVDNPEDYIAILAEAGADVIGVHYEATPHIYRVLQQIKETGCKAEVVINPGTPVTVLTDLLEVVDAVLIMTVNPGFGGQKFLPGMLSKIKELNRIKKDRKLGFEIEVDGGINDKTIIECQQAGATVAVAGSFVFNSANPSATIQLLHEVTGD</sequence>
<evidence type="ECO:0000256" key="9">
    <source>
        <dbReference type="ARBA" id="ARBA00023235"/>
    </source>
</evidence>
<comment type="cofactor">
    <cofactor evidence="3">
        <name>Co(2+)</name>
        <dbReference type="ChEBI" id="CHEBI:48828"/>
    </cofactor>
</comment>
<dbReference type="GO" id="GO:0006098">
    <property type="term" value="P:pentose-phosphate shunt"/>
    <property type="evidence" value="ECO:0007669"/>
    <property type="project" value="UniProtKB-UniRule"/>
</dbReference>
<feature type="binding site" evidence="10 13">
    <location>
        <position position="36"/>
    </location>
    <ligand>
        <name>a divalent metal cation</name>
        <dbReference type="ChEBI" id="CHEBI:60240"/>
    </ligand>
</feature>
<feature type="binding site" evidence="10 13">
    <location>
        <position position="176"/>
    </location>
    <ligand>
        <name>a divalent metal cation</name>
        <dbReference type="ChEBI" id="CHEBI:60240"/>
    </ligand>
</feature>
<comment type="cofactor">
    <cofactor evidence="5">
        <name>Fe(2+)</name>
        <dbReference type="ChEBI" id="CHEBI:29033"/>
    </cofactor>
</comment>
<evidence type="ECO:0000256" key="3">
    <source>
        <dbReference type="ARBA" id="ARBA00001941"/>
    </source>
</evidence>
<evidence type="ECO:0000256" key="10">
    <source>
        <dbReference type="HAMAP-Rule" id="MF_02227"/>
    </source>
</evidence>
<keyword evidence="16" id="KW-1185">Reference proteome</keyword>
<dbReference type="EC" id="5.1.3.1" evidence="7 10"/>
<dbReference type="NCBIfam" id="NF004076">
    <property type="entry name" value="PRK05581.1-4"/>
    <property type="match status" value="1"/>
</dbReference>
<dbReference type="GO" id="GO:0019323">
    <property type="term" value="P:pentose catabolic process"/>
    <property type="evidence" value="ECO:0007669"/>
    <property type="project" value="UniProtKB-UniRule"/>
</dbReference>
<evidence type="ECO:0000256" key="13">
    <source>
        <dbReference type="PIRSR" id="PIRSR001461-2"/>
    </source>
</evidence>
<feature type="binding site" evidence="14">
    <location>
        <position position="178"/>
    </location>
    <ligand>
        <name>substrate</name>
    </ligand>
</feature>
<keyword evidence="8 10" id="KW-0479">Metal-binding</keyword>
<dbReference type="Proteomes" id="UP000051448">
    <property type="component" value="Unassembled WGS sequence"/>
</dbReference>
<dbReference type="PATRIC" id="fig|1423759.3.peg.1748"/>
<dbReference type="EMBL" id="AZDX01000005">
    <property type="protein sequence ID" value="KRL07727.1"/>
    <property type="molecule type" value="Genomic_DNA"/>
</dbReference>
<name>A0A0R1MI81_9LACO</name>
<dbReference type="InterPro" id="IPR026019">
    <property type="entry name" value="Ribul_P_3_epim"/>
</dbReference>
<proteinExistence type="inferred from homology"/>
<dbReference type="GO" id="GO:0046872">
    <property type="term" value="F:metal ion binding"/>
    <property type="evidence" value="ECO:0007669"/>
    <property type="project" value="UniProtKB-UniRule"/>
</dbReference>
<evidence type="ECO:0000256" key="4">
    <source>
        <dbReference type="ARBA" id="ARBA00001947"/>
    </source>
</evidence>
<feature type="binding site" evidence="10">
    <location>
        <begin position="176"/>
        <end position="178"/>
    </location>
    <ligand>
        <name>substrate</name>
    </ligand>
</feature>
<dbReference type="Pfam" id="PF00834">
    <property type="entry name" value="Ribul_P_3_epim"/>
    <property type="match status" value="1"/>
</dbReference>
<evidence type="ECO:0000256" key="11">
    <source>
        <dbReference type="PIRNR" id="PIRNR001461"/>
    </source>
</evidence>
<evidence type="ECO:0000256" key="14">
    <source>
        <dbReference type="PIRSR" id="PIRSR001461-3"/>
    </source>
</evidence>
<keyword evidence="13" id="KW-0464">Manganese</keyword>
<dbReference type="FunFam" id="3.20.20.70:FF:000004">
    <property type="entry name" value="Ribulose-phosphate 3-epimerase"/>
    <property type="match status" value="1"/>
</dbReference>
<dbReference type="NCBIfam" id="TIGR01163">
    <property type="entry name" value="rpe"/>
    <property type="match status" value="1"/>
</dbReference>
<dbReference type="AlphaFoldDB" id="A0A0R1MI81"/>
<evidence type="ECO:0000256" key="12">
    <source>
        <dbReference type="PIRSR" id="PIRSR001461-1"/>
    </source>
</evidence>
<comment type="similarity">
    <text evidence="6 10 11">Belongs to the ribulose-phosphate 3-epimerase family.</text>
</comment>
<dbReference type="InterPro" id="IPR013785">
    <property type="entry name" value="Aldolase_TIM"/>
</dbReference>
<evidence type="ECO:0000256" key="7">
    <source>
        <dbReference type="ARBA" id="ARBA00013188"/>
    </source>
</evidence>
<comment type="cofactor">
    <cofactor evidence="2">
        <name>Mn(2+)</name>
        <dbReference type="ChEBI" id="CHEBI:29035"/>
    </cofactor>
</comment>
<keyword evidence="13" id="KW-0862">Zinc</keyword>
<dbReference type="GO" id="GO:0005737">
    <property type="term" value="C:cytoplasm"/>
    <property type="evidence" value="ECO:0007669"/>
    <property type="project" value="UniProtKB-ARBA"/>
</dbReference>
<evidence type="ECO:0000256" key="1">
    <source>
        <dbReference type="ARBA" id="ARBA00001782"/>
    </source>
</evidence>
<dbReference type="Gene3D" id="3.20.20.70">
    <property type="entry name" value="Aldolase class I"/>
    <property type="match status" value="1"/>
</dbReference>
<feature type="binding site" evidence="10 14">
    <location>
        <begin position="143"/>
        <end position="146"/>
    </location>
    <ligand>
        <name>substrate</name>
    </ligand>
</feature>